<dbReference type="EMBL" id="JGZE01000013">
    <property type="protein sequence ID" value="KFI76598.1"/>
    <property type="molecule type" value="Genomic_DNA"/>
</dbReference>
<dbReference type="InterPro" id="IPR000073">
    <property type="entry name" value="AB_hydrolase_1"/>
</dbReference>
<dbReference type="eggNOG" id="COG2267">
    <property type="taxonomic scope" value="Bacteria"/>
</dbReference>
<accession>A0A087BZZ8</accession>
<keyword evidence="3" id="KW-1185">Reference proteome</keyword>
<name>A0A087BZZ8_9BIFI</name>
<dbReference type="PANTHER" id="PTHR43194:SF2">
    <property type="entry name" value="PEROXISOMAL MEMBRANE PROTEIN LPX1"/>
    <property type="match status" value="1"/>
</dbReference>
<proteinExistence type="predicted"/>
<dbReference type="PANTHER" id="PTHR43194">
    <property type="entry name" value="HYDROLASE ALPHA/BETA FOLD FAMILY"/>
    <property type="match status" value="1"/>
</dbReference>
<dbReference type="Proteomes" id="UP000029082">
    <property type="component" value="Unassembled WGS sequence"/>
</dbReference>
<dbReference type="RefSeq" id="WP_161786331.1">
    <property type="nucleotide sequence ID" value="NZ_JDUO01000007.1"/>
</dbReference>
<feature type="domain" description="AB hydrolase-1" evidence="1">
    <location>
        <begin position="57"/>
        <end position="292"/>
    </location>
</feature>
<dbReference type="InterPro" id="IPR050228">
    <property type="entry name" value="Carboxylesterase_BioH"/>
</dbReference>
<evidence type="ECO:0000259" key="1">
    <source>
        <dbReference type="Pfam" id="PF12697"/>
    </source>
</evidence>
<dbReference type="InterPro" id="IPR029058">
    <property type="entry name" value="AB_hydrolase_fold"/>
</dbReference>
<gene>
    <name evidence="2" type="ORF">BMON_1197</name>
</gene>
<dbReference type="SUPFAM" id="SSF53474">
    <property type="entry name" value="alpha/beta-Hydrolases"/>
    <property type="match status" value="1"/>
</dbReference>
<sequence>MQTSNDTIRSTDFQTIPGFGPQLDGGLTHSFAIPVGIGDLTAMATPGLAGASRVAMFIPGFSGSKEDFLSFFPRLYAKLDDSADCALVSYSQRGQADSAAPTGQGAYRLADFVADGCAVMESLATGDHPIDLVGHSFGGLVARRMAIARPDLVRSVTLFSTGAVPIGQSEITRSAKELLQRYGSMVVFKGNFPDCEDMPQDDPYTEMCRLRAHATSLDNLLAVSDILIDYNDVTNALKDTKIPISIVYGANDLVWPQAVYRAEAQRLGISPTVIADAGHSGQLDNPDALAAALLDFWGRNR</sequence>
<dbReference type="Pfam" id="PF12697">
    <property type="entry name" value="Abhydrolase_6"/>
    <property type="match status" value="1"/>
</dbReference>
<dbReference type="AlphaFoldDB" id="A0A087BZZ8"/>
<dbReference type="OrthoDB" id="3211023at2"/>
<evidence type="ECO:0000313" key="2">
    <source>
        <dbReference type="EMBL" id="KFI76598.1"/>
    </source>
</evidence>
<dbReference type="STRING" id="1437603.GCA_000771525_01599"/>
<dbReference type="GeneID" id="93094621"/>
<organism evidence="2 3">
    <name type="scientific">Bifidobacterium mongoliense DSM 21395</name>
    <dbReference type="NCBI Taxonomy" id="1437603"/>
    <lineage>
        <taxon>Bacteria</taxon>
        <taxon>Bacillati</taxon>
        <taxon>Actinomycetota</taxon>
        <taxon>Actinomycetes</taxon>
        <taxon>Bifidobacteriales</taxon>
        <taxon>Bifidobacteriaceae</taxon>
        <taxon>Bifidobacterium</taxon>
    </lineage>
</organism>
<reference evidence="2 3" key="1">
    <citation type="submission" date="2014-03" db="EMBL/GenBank/DDBJ databases">
        <title>Genomics of Bifidobacteria.</title>
        <authorList>
            <person name="Ventura M."/>
            <person name="Milani C."/>
            <person name="Lugli G.A."/>
        </authorList>
    </citation>
    <scope>NUCLEOTIDE SEQUENCE [LARGE SCALE GENOMIC DNA]</scope>
    <source>
        <strain evidence="2 3">DSM 21395</strain>
    </source>
</reference>
<dbReference type="GO" id="GO:0016787">
    <property type="term" value="F:hydrolase activity"/>
    <property type="evidence" value="ECO:0007669"/>
    <property type="project" value="UniProtKB-KW"/>
</dbReference>
<evidence type="ECO:0000313" key="3">
    <source>
        <dbReference type="Proteomes" id="UP000029082"/>
    </source>
</evidence>
<comment type="caution">
    <text evidence="2">The sequence shown here is derived from an EMBL/GenBank/DDBJ whole genome shotgun (WGS) entry which is preliminary data.</text>
</comment>
<keyword evidence="2" id="KW-0378">Hydrolase</keyword>
<protein>
    <submittedName>
        <fullName evidence="2">Hydrolase, alpha/beta domain protein</fullName>
    </submittedName>
</protein>
<dbReference type="Gene3D" id="3.40.50.1820">
    <property type="entry name" value="alpha/beta hydrolase"/>
    <property type="match status" value="1"/>
</dbReference>